<evidence type="ECO:0000313" key="2">
    <source>
        <dbReference type="Proteomes" id="UP000230481"/>
    </source>
</evidence>
<gene>
    <name evidence="1" type="ORF">COT82_01315</name>
</gene>
<organism evidence="1 2">
    <name type="scientific">Candidatus Campbellbacteria bacterium CG10_big_fil_rev_8_21_14_0_10_35_52</name>
    <dbReference type="NCBI Taxonomy" id="1974527"/>
    <lineage>
        <taxon>Bacteria</taxon>
        <taxon>Candidatus Campbelliibacteriota</taxon>
    </lineage>
</organism>
<proteinExistence type="predicted"/>
<name>A0A2M6WVE8_9BACT</name>
<sequence>MRRRRAIFTGTKFGGGGKARAGENSFPPTPFLFARPSIKVFQNSAFGFSLKKSSDFVQRSEF</sequence>
<protein>
    <submittedName>
        <fullName evidence="1">Uncharacterized protein</fullName>
    </submittedName>
</protein>
<evidence type="ECO:0000313" key="1">
    <source>
        <dbReference type="EMBL" id="PIT96777.1"/>
    </source>
</evidence>
<dbReference type="Proteomes" id="UP000230481">
    <property type="component" value="Unassembled WGS sequence"/>
</dbReference>
<comment type="caution">
    <text evidence="1">The sequence shown here is derived from an EMBL/GenBank/DDBJ whole genome shotgun (WGS) entry which is preliminary data.</text>
</comment>
<reference evidence="2" key="1">
    <citation type="submission" date="2017-09" db="EMBL/GenBank/DDBJ databases">
        <title>Depth-based differentiation of microbial function through sediment-hosted aquifers and enrichment of novel symbionts in the deep terrestrial subsurface.</title>
        <authorList>
            <person name="Probst A.J."/>
            <person name="Ladd B."/>
            <person name="Jarett J.K."/>
            <person name="Geller-Mcgrath D.E."/>
            <person name="Sieber C.M.K."/>
            <person name="Emerson J.B."/>
            <person name="Anantharaman K."/>
            <person name="Thomas B.C."/>
            <person name="Malmstrom R."/>
            <person name="Stieglmeier M."/>
            <person name="Klingl A."/>
            <person name="Woyke T."/>
            <person name="Ryan C.M."/>
            <person name="Banfield J.F."/>
        </authorList>
    </citation>
    <scope>NUCLEOTIDE SEQUENCE [LARGE SCALE GENOMIC DNA]</scope>
</reference>
<dbReference type="EMBL" id="PFAA01000027">
    <property type="protein sequence ID" value="PIT96777.1"/>
    <property type="molecule type" value="Genomic_DNA"/>
</dbReference>
<accession>A0A2M6WVE8</accession>
<dbReference type="AlphaFoldDB" id="A0A2M6WVE8"/>